<keyword evidence="2" id="KW-0472">Membrane</keyword>
<feature type="region of interest" description="Disordered" evidence="1">
    <location>
        <begin position="1"/>
        <end position="20"/>
    </location>
</feature>
<feature type="transmembrane region" description="Helical" evidence="2">
    <location>
        <begin position="25"/>
        <end position="45"/>
    </location>
</feature>
<dbReference type="RefSeq" id="WP_166385769.1">
    <property type="nucleotide sequence ID" value="NZ_BAAATT010000011.1"/>
</dbReference>
<protein>
    <submittedName>
        <fullName evidence="3">Uncharacterized protein</fullName>
    </submittedName>
</protein>
<dbReference type="Proteomes" id="UP000660339">
    <property type="component" value="Unassembled WGS sequence"/>
</dbReference>
<name>A0A8J3LBU1_9ACTN</name>
<evidence type="ECO:0000256" key="2">
    <source>
        <dbReference type="SAM" id="Phobius"/>
    </source>
</evidence>
<keyword evidence="2" id="KW-1133">Transmembrane helix</keyword>
<evidence type="ECO:0000313" key="3">
    <source>
        <dbReference type="EMBL" id="GIG18042.1"/>
    </source>
</evidence>
<keyword evidence="4" id="KW-1185">Reference proteome</keyword>
<reference evidence="3" key="1">
    <citation type="submission" date="2021-01" db="EMBL/GenBank/DDBJ databases">
        <title>Whole genome shotgun sequence of Catellatospora methionotrophica NBRC 14553.</title>
        <authorList>
            <person name="Komaki H."/>
            <person name="Tamura T."/>
        </authorList>
    </citation>
    <scope>NUCLEOTIDE SEQUENCE</scope>
    <source>
        <strain evidence="3">NBRC 14553</strain>
    </source>
</reference>
<proteinExistence type="predicted"/>
<keyword evidence="2" id="KW-0812">Transmembrane</keyword>
<organism evidence="3 4">
    <name type="scientific">Catellatospora methionotrophica</name>
    <dbReference type="NCBI Taxonomy" id="121620"/>
    <lineage>
        <taxon>Bacteria</taxon>
        <taxon>Bacillati</taxon>
        <taxon>Actinomycetota</taxon>
        <taxon>Actinomycetes</taxon>
        <taxon>Micromonosporales</taxon>
        <taxon>Micromonosporaceae</taxon>
        <taxon>Catellatospora</taxon>
    </lineage>
</organism>
<evidence type="ECO:0000313" key="4">
    <source>
        <dbReference type="Proteomes" id="UP000660339"/>
    </source>
</evidence>
<feature type="transmembrane region" description="Helical" evidence="2">
    <location>
        <begin position="51"/>
        <end position="69"/>
    </location>
</feature>
<comment type="caution">
    <text evidence="3">The sequence shown here is derived from an EMBL/GenBank/DDBJ whole genome shotgun (WGS) entry which is preliminary data.</text>
</comment>
<accession>A0A8J3LBU1</accession>
<gene>
    <name evidence="3" type="ORF">Cme02nite_63740</name>
</gene>
<dbReference type="EMBL" id="BONJ01000037">
    <property type="protein sequence ID" value="GIG18042.1"/>
    <property type="molecule type" value="Genomic_DNA"/>
</dbReference>
<sequence>MRKSAQRVRSTLPEQPPAPPGVDRAVLMTRLWVVVVTVAFVLGLVSLDCDPYLALTGGVAVIAAAIRLTRK</sequence>
<evidence type="ECO:0000256" key="1">
    <source>
        <dbReference type="SAM" id="MobiDB-lite"/>
    </source>
</evidence>
<dbReference type="AlphaFoldDB" id="A0A8J3LBU1"/>